<protein>
    <submittedName>
        <fullName evidence="12">Ionotropic receptor 21a</fullName>
    </submittedName>
</protein>
<keyword evidence="8" id="KW-0325">Glycoprotein</keyword>
<evidence type="ECO:0000256" key="4">
    <source>
        <dbReference type="ARBA" id="ARBA00022692"/>
    </source>
</evidence>
<evidence type="ECO:0000313" key="11">
    <source>
        <dbReference type="Proteomes" id="UP001652740"/>
    </source>
</evidence>
<feature type="transmembrane region" description="Helical" evidence="9">
    <location>
        <begin position="703"/>
        <end position="724"/>
    </location>
</feature>
<dbReference type="PANTHER" id="PTHR42643:SF24">
    <property type="entry name" value="IONOTROPIC RECEPTOR 60A"/>
    <property type="match status" value="1"/>
</dbReference>
<name>A0A6J1WTM7_GALME</name>
<dbReference type="GO" id="GO:0015276">
    <property type="term" value="F:ligand-gated monoatomic ion channel activity"/>
    <property type="evidence" value="ECO:0007669"/>
    <property type="project" value="InterPro"/>
</dbReference>
<comment type="similarity">
    <text evidence="2">Belongs to the glutamate-gated ion channel (TC 1.A.10.1) family.</text>
</comment>
<keyword evidence="4 9" id="KW-0812">Transmembrane</keyword>
<dbReference type="AlphaFoldDB" id="A0A6J1WTM7"/>
<comment type="subcellular location">
    <subcellularLocation>
        <location evidence="1">Cell membrane</location>
        <topology evidence="1">Multi-pass membrane protein</topology>
    </subcellularLocation>
</comment>
<dbReference type="InterPro" id="IPR052192">
    <property type="entry name" value="Insect_Ionotropic_Sensory_Rcpt"/>
</dbReference>
<sequence length="860" mass="98632">MKSFKYIVLNFIYYILAKSEEIEYYASKSLLDTSKKKSEDLSDFDEYEFQSNNLEECNHGNLLRNRKIYLRHYYPDFKNNQYKKDKVKRSVDPVFYGHPKTREEIWNENFIKKSSAFDQTPSLINLIHNVTLTYLYDCTPIILYDNQVKSQDSYLFQNLFKDFPVTYVHGYINDNNQLQESKLILQVNECVHFILFLSDVKIAAKILGKRSENKVVVVARSSQWAVQEFLSSALSRMFVNLLVIGQSFKDEGDETREAPYILYTHKLYTDGLGASMPVVLNSWAHGKFSRNINLFPTKMMKGYAGHRFLVAAANQPPYVFRRIKTDLDGGNPRVVWDGIEIRLLNLLAERNNFSIEIVEPRELYLGPGDAVTKEIIMGRADIAIGGMYLTNKRIRDMDMAFSHSQDCASFVTLMSTALPRYRAILGPFHWHVWVALTFTYLIAIFPLAFSDKHTLRHLVHNSGEVENMFWYVFGTFTNCFTFVGKNSWSKTTKVTTRLLIGWYWIFTIIITSCYTGSIIAFVTLPVFPETVDTVDELLSGFYRVGTLDRGGWETWFANSSDPKTNKLIKKIEFVPNVEAGIRNTTKAFFWPYAFLGSRAQLEYIVQANFTKTTSKRSLLHISTECFAPFGVSMGFPNNSLYSSKFNNGLRRMYQTGIVDKVANDVRWEMQRTSTGKLLSASSTSLKVTSVEEKGLTLEDTQGMFLLLAAGFLVAASALLSEWMGGITRYCRLRRRPKGANSQEKLITTPKSDIKTEVNVSFDATDSKLNTDDRTHSVESENTLDGQIINVTEENIVVHENFDVDRFDSRRSSSVDVDKEVHEIFEKDMKRRNFVRGDTIELMDDTREPTASKGAFGDRIK</sequence>
<evidence type="ECO:0000256" key="8">
    <source>
        <dbReference type="ARBA" id="ARBA00023180"/>
    </source>
</evidence>
<dbReference type="GeneID" id="113518283"/>
<evidence type="ECO:0000259" key="10">
    <source>
        <dbReference type="Pfam" id="PF00060"/>
    </source>
</evidence>
<dbReference type="GO" id="GO:0005886">
    <property type="term" value="C:plasma membrane"/>
    <property type="evidence" value="ECO:0007669"/>
    <property type="project" value="UniProtKB-SubCell"/>
</dbReference>
<evidence type="ECO:0000256" key="9">
    <source>
        <dbReference type="SAM" id="Phobius"/>
    </source>
</evidence>
<dbReference type="SUPFAM" id="SSF53850">
    <property type="entry name" value="Periplasmic binding protein-like II"/>
    <property type="match status" value="1"/>
</dbReference>
<dbReference type="FunCoup" id="A0A6J1WTM7">
    <property type="interactions" value="13"/>
</dbReference>
<feature type="domain" description="Ionotropic glutamate receptor C-terminal" evidence="10">
    <location>
        <begin position="430"/>
        <end position="711"/>
    </location>
</feature>
<organism evidence="11 12">
    <name type="scientific">Galleria mellonella</name>
    <name type="common">Greater wax moth</name>
    <dbReference type="NCBI Taxonomy" id="7137"/>
    <lineage>
        <taxon>Eukaryota</taxon>
        <taxon>Metazoa</taxon>
        <taxon>Ecdysozoa</taxon>
        <taxon>Arthropoda</taxon>
        <taxon>Hexapoda</taxon>
        <taxon>Insecta</taxon>
        <taxon>Pterygota</taxon>
        <taxon>Neoptera</taxon>
        <taxon>Endopterygota</taxon>
        <taxon>Lepidoptera</taxon>
        <taxon>Glossata</taxon>
        <taxon>Ditrysia</taxon>
        <taxon>Pyraloidea</taxon>
        <taxon>Pyralidae</taxon>
        <taxon>Galleriinae</taxon>
        <taxon>Galleria</taxon>
    </lineage>
</organism>
<dbReference type="Gene3D" id="1.10.287.70">
    <property type="match status" value="1"/>
</dbReference>
<feature type="transmembrane region" description="Helical" evidence="9">
    <location>
        <begin position="430"/>
        <end position="449"/>
    </location>
</feature>
<keyword evidence="5 9" id="KW-1133">Transmembrane helix</keyword>
<evidence type="ECO:0000256" key="3">
    <source>
        <dbReference type="ARBA" id="ARBA00022475"/>
    </source>
</evidence>
<dbReference type="KEGG" id="gmw:113518283"/>
<keyword evidence="3" id="KW-1003">Cell membrane</keyword>
<keyword evidence="7 12" id="KW-0675">Receptor</keyword>
<dbReference type="Pfam" id="PF00060">
    <property type="entry name" value="Lig_chan"/>
    <property type="match status" value="1"/>
</dbReference>
<proteinExistence type="inferred from homology"/>
<evidence type="ECO:0000256" key="2">
    <source>
        <dbReference type="ARBA" id="ARBA00008685"/>
    </source>
</evidence>
<reference evidence="12" key="1">
    <citation type="submission" date="2025-08" db="UniProtKB">
        <authorList>
            <consortium name="RefSeq"/>
        </authorList>
    </citation>
    <scope>IDENTIFICATION</scope>
    <source>
        <tissue evidence="12">Whole larvae</tissue>
    </source>
</reference>
<accession>A0A6J1WTM7</accession>
<dbReference type="Gene3D" id="3.40.190.10">
    <property type="entry name" value="Periplasmic binding protein-like II"/>
    <property type="match status" value="1"/>
</dbReference>
<dbReference type="PANTHER" id="PTHR42643">
    <property type="entry name" value="IONOTROPIC RECEPTOR 20A-RELATED"/>
    <property type="match status" value="1"/>
</dbReference>
<keyword evidence="6 9" id="KW-0472">Membrane</keyword>
<evidence type="ECO:0000313" key="12">
    <source>
        <dbReference type="RefSeq" id="XP_026758930.2"/>
    </source>
</evidence>
<feature type="transmembrane region" description="Helical" evidence="9">
    <location>
        <begin position="500"/>
        <end position="527"/>
    </location>
</feature>
<gene>
    <name evidence="12" type="primary">LOC113518283</name>
</gene>
<evidence type="ECO:0000256" key="7">
    <source>
        <dbReference type="ARBA" id="ARBA00023170"/>
    </source>
</evidence>
<dbReference type="InterPro" id="IPR001320">
    <property type="entry name" value="Iontro_rcpt_C"/>
</dbReference>
<evidence type="ECO:0000256" key="6">
    <source>
        <dbReference type="ARBA" id="ARBA00023136"/>
    </source>
</evidence>
<dbReference type="GO" id="GO:0050906">
    <property type="term" value="P:detection of stimulus involved in sensory perception"/>
    <property type="evidence" value="ECO:0007669"/>
    <property type="project" value="UniProtKB-ARBA"/>
</dbReference>
<evidence type="ECO:0000256" key="1">
    <source>
        <dbReference type="ARBA" id="ARBA00004651"/>
    </source>
</evidence>
<keyword evidence="11" id="KW-1185">Reference proteome</keyword>
<dbReference type="InParanoid" id="A0A6J1WTM7"/>
<dbReference type="Proteomes" id="UP001652740">
    <property type="component" value="Unplaced"/>
</dbReference>
<dbReference type="RefSeq" id="XP_026758930.2">
    <property type="nucleotide sequence ID" value="XM_026903129.3"/>
</dbReference>
<evidence type="ECO:0000256" key="5">
    <source>
        <dbReference type="ARBA" id="ARBA00022989"/>
    </source>
</evidence>